<proteinExistence type="predicted"/>
<dbReference type="EMBL" id="JACZZA010000003">
    <property type="protein sequence ID" value="MBE1160247.1"/>
    <property type="molecule type" value="Genomic_DNA"/>
</dbReference>
<comment type="caution">
    <text evidence="1">The sequence shown here is derived from an EMBL/GenBank/DDBJ whole genome shotgun (WGS) entry which is preliminary data.</text>
</comment>
<dbReference type="Proteomes" id="UP000651010">
    <property type="component" value="Unassembled WGS sequence"/>
</dbReference>
<accession>A0ABR9G873</accession>
<protein>
    <submittedName>
        <fullName evidence="1">Uncharacterized protein</fullName>
    </submittedName>
</protein>
<sequence length="56" mass="6272">MNGLLDYSTACLNVRRFVLDESTSPWPLTAAQTDGLQAALHFLDEYTELLGRERDG</sequence>
<evidence type="ECO:0000313" key="1">
    <source>
        <dbReference type="EMBL" id="MBE1160247.1"/>
    </source>
</evidence>
<name>A0ABR9G873_9GAMM</name>
<organism evidence="1 2">
    <name type="scientific">Dyella acidiphila</name>
    <dbReference type="NCBI Taxonomy" id="2775866"/>
    <lineage>
        <taxon>Bacteria</taxon>
        <taxon>Pseudomonadati</taxon>
        <taxon>Pseudomonadota</taxon>
        <taxon>Gammaproteobacteria</taxon>
        <taxon>Lysobacterales</taxon>
        <taxon>Rhodanobacteraceae</taxon>
        <taxon>Dyella</taxon>
    </lineage>
</organism>
<keyword evidence="2" id="KW-1185">Reference proteome</keyword>
<gene>
    <name evidence="1" type="ORF">IGX34_07590</name>
</gene>
<reference evidence="1 2" key="1">
    <citation type="submission" date="2020-09" db="EMBL/GenBank/DDBJ databases">
        <title>Dyella sp. 7MK23 isolated from forest soil.</title>
        <authorList>
            <person name="Fu J."/>
        </authorList>
    </citation>
    <scope>NUCLEOTIDE SEQUENCE [LARGE SCALE GENOMIC DNA]</scope>
    <source>
        <strain evidence="1 2">7MK23</strain>
    </source>
</reference>
<dbReference type="RefSeq" id="WP_192555104.1">
    <property type="nucleotide sequence ID" value="NZ_JACZZA010000003.1"/>
</dbReference>
<evidence type="ECO:0000313" key="2">
    <source>
        <dbReference type="Proteomes" id="UP000651010"/>
    </source>
</evidence>